<keyword evidence="3" id="KW-1185">Reference proteome</keyword>
<dbReference type="AlphaFoldDB" id="A0AA44DCW8"/>
<dbReference type="EMBL" id="JAAXOU010000060">
    <property type="protein sequence ID" value="NKY14174.1"/>
    <property type="molecule type" value="Genomic_DNA"/>
</dbReference>
<dbReference type="RefSeq" id="WP_168438403.1">
    <property type="nucleotide sequence ID" value="NZ_JAAXOU010000060.1"/>
</dbReference>
<feature type="transmembrane region" description="Helical" evidence="1">
    <location>
        <begin position="47"/>
        <end position="69"/>
    </location>
</feature>
<comment type="caution">
    <text evidence="2">The sequence shown here is derived from an EMBL/GenBank/DDBJ whole genome shotgun (WGS) entry which is preliminary data.</text>
</comment>
<evidence type="ECO:0000313" key="2">
    <source>
        <dbReference type="EMBL" id="NKY14174.1"/>
    </source>
</evidence>
<protein>
    <submittedName>
        <fullName evidence="2">Uncharacterized protein</fullName>
    </submittedName>
</protein>
<keyword evidence="1" id="KW-0472">Membrane</keyword>
<proteinExistence type="predicted"/>
<keyword evidence="1" id="KW-0812">Transmembrane</keyword>
<accession>A0AA44DCW8</accession>
<evidence type="ECO:0000313" key="3">
    <source>
        <dbReference type="Proteomes" id="UP000570003"/>
    </source>
</evidence>
<name>A0AA44DCW8_STRE0</name>
<gene>
    <name evidence="2" type="ORF">HGA06_08370</name>
</gene>
<reference evidence="2 3" key="1">
    <citation type="submission" date="2020-04" db="EMBL/GenBank/DDBJ databases">
        <title>MicrobeNet Type strains.</title>
        <authorList>
            <person name="Nicholson A.C."/>
        </authorList>
    </citation>
    <scope>NUCLEOTIDE SEQUENCE [LARGE SCALE GENOMIC DNA]</scope>
    <source>
        <strain evidence="2 3">DSM 40738</strain>
    </source>
</reference>
<keyword evidence="1" id="KW-1133">Transmembrane helix</keyword>
<dbReference type="Proteomes" id="UP000570003">
    <property type="component" value="Unassembled WGS sequence"/>
</dbReference>
<organism evidence="2 3">
    <name type="scientific">Streptomyces somaliensis (strain ATCC 33201 / DSM 40738 / JCM 12659 / KCTC 9044 / NCTC 11332 / NRRL B-12077 / IP 733)</name>
    <dbReference type="NCBI Taxonomy" id="1134445"/>
    <lineage>
        <taxon>Bacteria</taxon>
        <taxon>Bacillati</taxon>
        <taxon>Actinomycetota</taxon>
        <taxon>Actinomycetes</taxon>
        <taxon>Kitasatosporales</taxon>
        <taxon>Streptomycetaceae</taxon>
        <taxon>Streptomyces</taxon>
    </lineage>
</organism>
<evidence type="ECO:0000256" key="1">
    <source>
        <dbReference type="SAM" id="Phobius"/>
    </source>
</evidence>
<sequence>MSGLTVLLFAVCALLLLMACVGADRVRALRESWNPSAPDVPDSAFTVARVVLVAAALGGVVVGFQGLAVEDGTEWSGDELTSAVEGATRALDGSSAYGDPVTVDESADFDAYASTIEQEVGEHGGGDAPQFGVNADLVGPVESGRARYEVWARGAGTTFCMTVTRTRVGHVETVAPGLPGDAAAVKLPEYAFKVSSRAGHC</sequence>